<feature type="compositionally biased region" description="Basic residues" evidence="1">
    <location>
        <begin position="38"/>
        <end position="48"/>
    </location>
</feature>
<evidence type="ECO:0000256" key="1">
    <source>
        <dbReference type="SAM" id="MobiDB-lite"/>
    </source>
</evidence>
<name>A0A196SGS8_BLAHN</name>
<feature type="non-terminal residue" evidence="2">
    <location>
        <position position="219"/>
    </location>
</feature>
<reference evidence="2 3" key="1">
    <citation type="submission" date="2016-05" db="EMBL/GenBank/DDBJ databases">
        <title>Nuclear genome of Blastocystis sp. subtype 1 NandII.</title>
        <authorList>
            <person name="Gentekaki E."/>
            <person name="Curtis B."/>
            <person name="Stairs C."/>
            <person name="Eme L."/>
            <person name="Herman E."/>
            <person name="Klimes V."/>
            <person name="Arias M.C."/>
            <person name="Elias M."/>
            <person name="Hilliou F."/>
            <person name="Klute M."/>
            <person name="Malik S.-B."/>
            <person name="Pightling A."/>
            <person name="Rachubinski R."/>
            <person name="Salas D."/>
            <person name="Schlacht A."/>
            <person name="Suga H."/>
            <person name="Archibald J."/>
            <person name="Ball S.G."/>
            <person name="Clark G."/>
            <person name="Dacks J."/>
            <person name="Van Der Giezen M."/>
            <person name="Tsaousis A."/>
            <person name="Roger A."/>
        </authorList>
    </citation>
    <scope>NUCLEOTIDE SEQUENCE [LARGE SCALE GENOMIC DNA]</scope>
    <source>
        <strain evidence="3">ATCC 50177 / NandII</strain>
    </source>
</reference>
<comment type="caution">
    <text evidence="2">The sequence shown here is derived from an EMBL/GenBank/DDBJ whole genome shotgun (WGS) entry which is preliminary data.</text>
</comment>
<accession>A0A196SGS8</accession>
<dbReference type="AlphaFoldDB" id="A0A196SGS8"/>
<sequence>MNDDWSGGWFDEQPTKKDKTGRKRKVEPLPDAFAIRSTKGRARSNRRRQQAEAQAEAQAEDVEEETKEEEEDDFFGTPAAPKQHERRHVDAALDDFDRVSDNATQQKDEGGSFWDEKEDDFWNSSAPTSAKKVDSTVDRILDDFGNLFQIKVSDNVHENGADNLMKMGSSLWGSFTSLLGEEYKLNLTFVFDGKEYRAKKKLAEGGFSVVYLACDASER</sequence>
<feature type="region of interest" description="Disordered" evidence="1">
    <location>
        <begin position="102"/>
        <end position="128"/>
    </location>
</feature>
<dbReference type="EMBL" id="LXWW01000149">
    <property type="protein sequence ID" value="OAO15362.1"/>
    <property type="molecule type" value="Genomic_DNA"/>
</dbReference>
<evidence type="ECO:0000313" key="3">
    <source>
        <dbReference type="Proteomes" id="UP000078348"/>
    </source>
</evidence>
<evidence type="ECO:0000313" key="2">
    <source>
        <dbReference type="EMBL" id="OAO15362.1"/>
    </source>
</evidence>
<gene>
    <name evidence="2" type="ORF">AV274_2950</name>
</gene>
<keyword evidence="3" id="KW-1185">Reference proteome</keyword>
<proteinExistence type="predicted"/>
<organism evidence="2 3">
    <name type="scientific">Blastocystis sp. subtype 1 (strain ATCC 50177 / NandII)</name>
    <dbReference type="NCBI Taxonomy" id="478820"/>
    <lineage>
        <taxon>Eukaryota</taxon>
        <taxon>Sar</taxon>
        <taxon>Stramenopiles</taxon>
        <taxon>Bigyra</taxon>
        <taxon>Opalozoa</taxon>
        <taxon>Opalinata</taxon>
        <taxon>Blastocystidae</taxon>
        <taxon>Blastocystis</taxon>
    </lineage>
</organism>
<feature type="region of interest" description="Disordered" evidence="1">
    <location>
        <begin position="1"/>
        <end position="86"/>
    </location>
</feature>
<protein>
    <submittedName>
        <fullName evidence="2">Uncharacterized protein</fullName>
    </submittedName>
</protein>
<dbReference type="Proteomes" id="UP000078348">
    <property type="component" value="Unassembled WGS sequence"/>
</dbReference>
<feature type="compositionally biased region" description="Acidic residues" evidence="1">
    <location>
        <begin position="58"/>
        <end position="74"/>
    </location>
</feature>